<dbReference type="Pfam" id="PF03692">
    <property type="entry name" value="CxxCxxCC"/>
    <property type="match status" value="1"/>
</dbReference>
<sequence length="278" mass="32007">MIKETKVKINPNELCPCNSGEIYNKCCIKDEFYNLGQNYKGDNIIFNKSKVHRIYDDIANIGINNIFSLKDDEFISISKGEELLKKVYEKVDEGISEYEKYSPCKKGCGKCCSLYLECTAIEAEIIRRYLVKNKTKEELDVLQNKIRENLKVLPTISNPNEVDKESKDKMILDYLHKNISCIFLNEEGECSLYSIRPLACRSFIVFSDSEKCKSKEEIVKPNLPPAYIGKLVVDGIASKVGRYKSITFNGDKGLKEPLRRPILQWFKDGFHDINRNLE</sequence>
<dbReference type="STRING" id="1533.SAMN05443638_10486"/>
<dbReference type="InterPro" id="IPR005358">
    <property type="entry name" value="Puta_zinc/iron-chelating_dom"/>
</dbReference>
<keyword evidence="2" id="KW-1185">Reference proteome</keyword>
<evidence type="ECO:0008006" key="3">
    <source>
        <dbReference type="Google" id="ProtNLM"/>
    </source>
</evidence>
<dbReference type="Proteomes" id="UP000184035">
    <property type="component" value="Unassembled WGS sequence"/>
</dbReference>
<dbReference type="AlphaFoldDB" id="A0A1M4U8I0"/>
<name>A0A1M4U8I0_9CLOT</name>
<dbReference type="EMBL" id="FQVM01000004">
    <property type="protein sequence ID" value="SHE52926.1"/>
    <property type="molecule type" value="Genomic_DNA"/>
</dbReference>
<evidence type="ECO:0000313" key="2">
    <source>
        <dbReference type="Proteomes" id="UP000184035"/>
    </source>
</evidence>
<proteinExistence type="predicted"/>
<organism evidence="1 2">
    <name type="scientific">Clostridium fallax</name>
    <dbReference type="NCBI Taxonomy" id="1533"/>
    <lineage>
        <taxon>Bacteria</taxon>
        <taxon>Bacillati</taxon>
        <taxon>Bacillota</taxon>
        <taxon>Clostridia</taxon>
        <taxon>Eubacteriales</taxon>
        <taxon>Clostridiaceae</taxon>
        <taxon>Clostridium</taxon>
    </lineage>
</organism>
<gene>
    <name evidence="1" type="ORF">SAMN05443638_10486</name>
</gene>
<protein>
    <recommendedName>
        <fullName evidence="3">Zinc-or iron-chelating domain-containing protein</fullName>
    </recommendedName>
</protein>
<dbReference type="OrthoDB" id="9810361at2"/>
<accession>A0A1M4U8I0</accession>
<dbReference type="RefSeq" id="WP_072893187.1">
    <property type="nucleotide sequence ID" value="NZ_FQVM01000004.1"/>
</dbReference>
<evidence type="ECO:0000313" key="1">
    <source>
        <dbReference type="EMBL" id="SHE52926.1"/>
    </source>
</evidence>
<reference evidence="1 2" key="1">
    <citation type="submission" date="2016-11" db="EMBL/GenBank/DDBJ databases">
        <authorList>
            <person name="Jaros S."/>
            <person name="Januszkiewicz K."/>
            <person name="Wedrychowicz H."/>
        </authorList>
    </citation>
    <scope>NUCLEOTIDE SEQUENCE [LARGE SCALE GENOMIC DNA]</scope>
    <source>
        <strain evidence="1 2">DSM 2631</strain>
    </source>
</reference>